<feature type="binding site" evidence="5">
    <location>
        <position position="146"/>
    </location>
    <ligand>
        <name>ATP</name>
        <dbReference type="ChEBI" id="CHEBI:30616"/>
    </ligand>
</feature>
<dbReference type="InterPro" id="IPR016185">
    <property type="entry name" value="PreATP-grasp_dom_sf"/>
</dbReference>
<comment type="similarity">
    <text evidence="5 6">Belongs to the PurK/PurT family.</text>
</comment>
<keyword evidence="1 5" id="KW-0436">Ligase</keyword>
<dbReference type="InterPro" id="IPR011054">
    <property type="entry name" value="Rudment_hybrid_motif"/>
</dbReference>
<protein>
    <recommendedName>
        <fullName evidence="5 6">N5-carboxyaminoimidazole ribonucleotide synthase</fullName>
        <shortName evidence="5 6">N5-CAIR synthase</shortName>
        <ecNumber evidence="5 6">6.3.4.18</ecNumber>
    </recommendedName>
    <alternativeName>
        <fullName evidence="5 6">5-(carboxyamino)imidazole ribonucleotide synthetase</fullName>
    </alternativeName>
</protein>
<dbReference type="InterPro" id="IPR013815">
    <property type="entry name" value="ATP_grasp_subdomain_1"/>
</dbReference>
<dbReference type="STRING" id="153496.A0U89_07205"/>
<dbReference type="InterPro" id="IPR040686">
    <property type="entry name" value="PurK_C"/>
</dbReference>
<dbReference type="Pfam" id="PF02222">
    <property type="entry name" value="ATP-grasp"/>
    <property type="match status" value="1"/>
</dbReference>
<dbReference type="GO" id="GO:0005829">
    <property type="term" value="C:cytosol"/>
    <property type="evidence" value="ECO:0007669"/>
    <property type="project" value="TreeGrafter"/>
</dbReference>
<feature type="binding site" evidence="5">
    <location>
        <position position="106"/>
    </location>
    <ligand>
        <name>ATP</name>
        <dbReference type="ChEBI" id="CHEBI:30616"/>
    </ligand>
</feature>
<dbReference type="eggNOG" id="COG0026">
    <property type="taxonomic scope" value="Bacteria"/>
</dbReference>
<dbReference type="NCBIfam" id="NF004679">
    <property type="entry name" value="PRK06019.1-5"/>
    <property type="match status" value="1"/>
</dbReference>
<sequence length="381" mass="40837">MTVLPFGATLGIVGGGQLGRMSAMAAARLGFRVHVLTPDIDSPACEVASSATIGDYDDEVALRDFAEHVDAVTFEFENVSAHGLRILESIKPVRPAGAVLEISQDRIAEKRRLSEIGAALAPWREVPDAAALAAAAEALDYRLILKTTRFGYDGKGQFRIRDAEEFAALGTDLPYPLVAEGIVDFEREISVMVARGLDGDVRCFDVTENRHRNGILDLSLAPAPIPPALAAQAQSMARHIAESLDLIGIMGVEMFVDARGGLLINEIAPRPHNSGHWTMNACLVDQFEMHVRAVLGLPLPEATRHSDAVMKNLIGPDDMALCDAVLRMPGLALHLYGKDEARPGRKMGHVNAIFPRGALPGPFGIAAVLGPLVEPVVSEDI</sequence>
<dbReference type="EMBL" id="CP014674">
    <property type="protein sequence ID" value="AOX16963.1"/>
    <property type="molecule type" value="Genomic_DNA"/>
</dbReference>
<keyword evidence="8" id="KW-1185">Reference proteome</keyword>
<dbReference type="NCBIfam" id="NF004675">
    <property type="entry name" value="PRK06019.1-1"/>
    <property type="match status" value="1"/>
</dbReference>
<comment type="pathway">
    <text evidence="5 6">Purine metabolism; IMP biosynthesis via de novo pathway; 5-amino-1-(5-phospho-D-ribosyl)imidazole-4-carboxylate from 5-amino-1-(5-phospho-D-ribosyl)imidazole (N5-CAIR route): step 1/2.</text>
</comment>
<dbReference type="Gene3D" id="3.30.1490.20">
    <property type="entry name" value="ATP-grasp fold, A domain"/>
    <property type="match status" value="1"/>
</dbReference>
<dbReference type="PANTHER" id="PTHR11609">
    <property type="entry name" value="PURINE BIOSYNTHESIS PROTEIN 6/7, PUR6/7"/>
    <property type="match status" value="1"/>
</dbReference>
<feature type="binding site" evidence="5">
    <location>
        <begin position="265"/>
        <end position="266"/>
    </location>
    <ligand>
        <name>ATP</name>
        <dbReference type="ChEBI" id="CHEBI:30616"/>
    </ligand>
</feature>
<evidence type="ECO:0000313" key="8">
    <source>
        <dbReference type="Proteomes" id="UP000179145"/>
    </source>
</evidence>
<dbReference type="NCBIfam" id="NF004676">
    <property type="entry name" value="PRK06019.1-2"/>
    <property type="match status" value="1"/>
</dbReference>
<evidence type="ECO:0000256" key="1">
    <source>
        <dbReference type="ARBA" id="ARBA00022598"/>
    </source>
</evidence>
<organism evidence="7 8">
    <name type="scientific">Kozakia baliensis</name>
    <dbReference type="NCBI Taxonomy" id="153496"/>
    <lineage>
        <taxon>Bacteria</taxon>
        <taxon>Pseudomonadati</taxon>
        <taxon>Pseudomonadota</taxon>
        <taxon>Alphaproteobacteria</taxon>
        <taxon>Acetobacterales</taxon>
        <taxon>Acetobacteraceae</taxon>
        <taxon>Kozakia</taxon>
    </lineage>
</organism>
<dbReference type="GO" id="GO:0005524">
    <property type="term" value="F:ATP binding"/>
    <property type="evidence" value="ECO:0007669"/>
    <property type="project" value="UniProtKB-UniRule"/>
</dbReference>
<evidence type="ECO:0000256" key="5">
    <source>
        <dbReference type="HAMAP-Rule" id="MF_01928"/>
    </source>
</evidence>
<keyword evidence="4 5" id="KW-0067">ATP-binding</keyword>
<dbReference type="Pfam" id="PF22660">
    <property type="entry name" value="RS_preATP-grasp-like"/>
    <property type="match status" value="1"/>
</dbReference>
<dbReference type="InterPro" id="IPR011761">
    <property type="entry name" value="ATP-grasp"/>
</dbReference>
<dbReference type="NCBIfam" id="TIGR01161">
    <property type="entry name" value="purK"/>
    <property type="match status" value="1"/>
</dbReference>
<dbReference type="PANTHER" id="PTHR11609:SF5">
    <property type="entry name" value="PHOSPHORIBOSYLAMINOIMIDAZOLE CARBOXYLASE"/>
    <property type="match status" value="1"/>
</dbReference>
<feature type="binding site" evidence="5">
    <location>
        <begin position="180"/>
        <end position="183"/>
    </location>
    <ligand>
        <name>ATP</name>
        <dbReference type="ChEBI" id="CHEBI:30616"/>
    </ligand>
</feature>
<dbReference type="InterPro" id="IPR005875">
    <property type="entry name" value="PurK"/>
</dbReference>
<dbReference type="Proteomes" id="UP000179145">
    <property type="component" value="Chromosome"/>
</dbReference>
<evidence type="ECO:0000256" key="2">
    <source>
        <dbReference type="ARBA" id="ARBA00022741"/>
    </source>
</evidence>
<evidence type="ECO:0000256" key="3">
    <source>
        <dbReference type="ARBA" id="ARBA00022755"/>
    </source>
</evidence>
<dbReference type="FunFam" id="3.30.470.20:FF:000029">
    <property type="entry name" value="N5-carboxyaminoimidazole ribonucleotide synthase"/>
    <property type="match status" value="1"/>
</dbReference>
<dbReference type="InterPro" id="IPR054350">
    <property type="entry name" value="PurT/PurK_preATP-grasp"/>
</dbReference>
<dbReference type="EC" id="6.3.4.18" evidence="5 6"/>
<dbReference type="SUPFAM" id="SSF51246">
    <property type="entry name" value="Rudiment single hybrid motif"/>
    <property type="match status" value="1"/>
</dbReference>
<dbReference type="PROSITE" id="PS50975">
    <property type="entry name" value="ATP_GRASP"/>
    <property type="match status" value="1"/>
</dbReference>
<dbReference type="InterPro" id="IPR003135">
    <property type="entry name" value="ATP-grasp_carboxylate-amine"/>
</dbReference>
<dbReference type="GO" id="GO:0004638">
    <property type="term" value="F:phosphoribosylaminoimidazole carboxylase activity"/>
    <property type="evidence" value="ECO:0007669"/>
    <property type="project" value="InterPro"/>
</dbReference>
<dbReference type="GO" id="GO:0006189">
    <property type="term" value="P:'de novo' IMP biosynthetic process"/>
    <property type="evidence" value="ECO:0007669"/>
    <property type="project" value="UniProtKB-UniRule"/>
</dbReference>
<feature type="binding site" evidence="5">
    <location>
        <position position="211"/>
    </location>
    <ligand>
        <name>ATP</name>
        <dbReference type="ChEBI" id="CHEBI:30616"/>
    </ligand>
</feature>
<dbReference type="Pfam" id="PF17769">
    <property type="entry name" value="PurK_C"/>
    <property type="match status" value="1"/>
</dbReference>
<feature type="binding site" evidence="5">
    <location>
        <position position="188"/>
    </location>
    <ligand>
        <name>ATP</name>
        <dbReference type="ChEBI" id="CHEBI:30616"/>
    </ligand>
</feature>
<comment type="subunit">
    <text evidence="5 6">Homodimer.</text>
</comment>
<evidence type="ECO:0000256" key="4">
    <source>
        <dbReference type="ARBA" id="ARBA00022840"/>
    </source>
</evidence>
<comment type="function">
    <text evidence="6">Catalyzes the ATP-dependent conversion of 5-aminoimidazole ribonucleotide (AIR) and HCO(3)- to N5-carboxyaminoimidazole ribonucleotide (N5-CAIR).</text>
</comment>
<keyword evidence="3 5" id="KW-0658">Purine biosynthesis</keyword>
<dbReference type="SUPFAM" id="SSF56059">
    <property type="entry name" value="Glutathione synthetase ATP-binding domain-like"/>
    <property type="match status" value="1"/>
</dbReference>
<accession>A0A1D8UTI4</accession>
<dbReference type="OrthoDB" id="9804625at2"/>
<feature type="binding site" evidence="5">
    <location>
        <begin position="151"/>
        <end position="157"/>
    </location>
    <ligand>
        <name>ATP</name>
        <dbReference type="ChEBI" id="CHEBI:30616"/>
    </ligand>
</feature>
<comment type="function">
    <text evidence="5">Catalyzes the ATP-dependent conversion of 5-aminoimidazole ribonucleotide (AIR) and HCO(3)(-) to N5-carboxyaminoimidazole ribonucleotide (N5-CAIR).</text>
</comment>
<dbReference type="SUPFAM" id="SSF52440">
    <property type="entry name" value="PreATP-grasp domain"/>
    <property type="match status" value="1"/>
</dbReference>
<name>A0A1D8UTI4_9PROT</name>
<dbReference type="HAMAP" id="MF_01928">
    <property type="entry name" value="PurK"/>
    <property type="match status" value="1"/>
</dbReference>
<proteinExistence type="inferred from homology"/>
<comment type="catalytic activity">
    <reaction evidence="5 6">
        <text>5-amino-1-(5-phospho-beta-D-ribosyl)imidazole + hydrogencarbonate + ATP = 5-carboxyamino-1-(5-phospho-D-ribosyl)imidazole + ADP + phosphate + 2 H(+)</text>
        <dbReference type="Rhea" id="RHEA:19317"/>
        <dbReference type="ChEBI" id="CHEBI:15378"/>
        <dbReference type="ChEBI" id="CHEBI:17544"/>
        <dbReference type="ChEBI" id="CHEBI:30616"/>
        <dbReference type="ChEBI" id="CHEBI:43474"/>
        <dbReference type="ChEBI" id="CHEBI:58730"/>
        <dbReference type="ChEBI" id="CHEBI:137981"/>
        <dbReference type="ChEBI" id="CHEBI:456216"/>
        <dbReference type="EC" id="6.3.4.18"/>
    </reaction>
</comment>
<keyword evidence="2 5" id="KW-0547">Nucleotide-binding</keyword>
<dbReference type="Gene3D" id="3.30.470.20">
    <property type="entry name" value="ATP-grasp fold, B domain"/>
    <property type="match status" value="1"/>
</dbReference>
<dbReference type="UniPathway" id="UPA00074">
    <property type="reaction ID" value="UER00942"/>
</dbReference>
<dbReference type="GO" id="GO:0046872">
    <property type="term" value="F:metal ion binding"/>
    <property type="evidence" value="ECO:0007669"/>
    <property type="project" value="InterPro"/>
</dbReference>
<dbReference type="KEGG" id="kba:A0U89_07205"/>
<dbReference type="RefSeq" id="WP_070402663.1">
    <property type="nucleotide sequence ID" value="NZ_BJVW01000003.1"/>
</dbReference>
<evidence type="ECO:0000313" key="7">
    <source>
        <dbReference type="EMBL" id="AOX16963.1"/>
    </source>
</evidence>
<reference evidence="7 8" key="1">
    <citation type="journal article" date="2016" name="Microb. Cell Fact.">
        <title>Dissection of exopolysaccharide biosynthesis in Kozakia baliensis.</title>
        <authorList>
            <person name="Brandt J.U."/>
            <person name="Jakob F."/>
            <person name="Behr J."/>
            <person name="Geissler A.J."/>
            <person name="Vogel R.F."/>
        </authorList>
    </citation>
    <scope>NUCLEOTIDE SEQUENCE [LARGE SCALE GENOMIC DNA]</scope>
    <source>
        <strain evidence="7 8">DSM 14400</strain>
    </source>
</reference>
<evidence type="ECO:0000256" key="6">
    <source>
        <dbReference type="RuleBase" id="RU361200"/>
    </source>
</evidence>
<gene>
    <name evidence="5 6" type="primary">purK</name>
    <name evidence="7" type="ORF">A0U89_07205</name>
</gene>
<dbReference type="GO" id="GO:0034028">
    <property type="term" value="F:5-(carboxyamino)imidazole ribonucleotide synthase activity"/>
    <property type="evidence" value="ECO:0007669"/>
    <property type="project" value="UniProtKB-UniRule"/>
</dbReference>
<dbReference type="AlphaFoldDB" id="A0A1D8UTI4"/>
<dbReference type="Gene3D" id="3.40.50.20">
    <property type="match status" value="1"/>
</dbReference>